<dbReference type="Pfam" id="PF07841">
    <property type="entry name" value="DM4_12"/>
    <property type="match status" value="1"/>
</dbReference>
<dbReference type="EnsemblMetazoa" id="AALFPA23_007949.R10698">
    <property type="protein sequence ID" value="AALFPA23_007949.P10698"/>
    <property type="gene ID" value="AALFPA23_007949"/>
</dbReference>
<dbReference type="GeneID" id="109433403"/>
<keyword evidence="2" id="KW-1185">Reference proteome</keyword>
<evidence type="ECO:0000313" key="1">
    <source>
        <dbReference type="EnsemblMetazoa" id="AALFPA23_007949.P10698"/>
    </source>
</evidence>
<reference evidence="1" key="2">
    <citation type="submission" date="2025-05" db="UniProtKB">
        <authorList>
            <consortium name="EnsemblMetazoa"/>
        </authorList>
    </citation>
    <scope>IDENTIFICATION</scope>
    <source>
        <strain evidence="1">Foshan</strain>
    </source>
</reference>
<dbReference type="PANTHER" id="PTHR21398:SF4">
    <property type="entry name" value="AGAP002980-PA"/>
    <property type="match status" value="1"/>
</dbReference>
<proteinExistence type="predicted"/>
<dbReference type="SMART" id="SM00718">
    <property type="entry name" value="DM4_12"/>
    <property type="match status" value="1"/>
</dbReference>
<reference evidence="2" key="1">
    <citation type="journal article" date="2015" name="Proc. Natl. Acad. Sci. U.S.A.">
        <title>Genome sequence of the Asian Tiger mosquito, Aedes albopictus, reveals insights into its biology, genetics, and evolution.</title>
        <authorList>
            <person name="Chen X.G."/>
            <person name="Jiang X."/>
            <person name="Gu J."/>
            <person name="Xu M."/>
            <person name="Wu Y."/>
            <person name="Deng Y."/>
            <person name="Zhang C."/>
            <person name="Bonizzoni M."/>
            <person name="Dermauw W."/>
            <person name="Vontas J."/>
            <person name="Armbruster P."/>
            <person name="Huang X."/>
            <person name="Yang Y."/>
            <person name="Zhang H."/>
            <person name="He W."/>
            <person name="Peng H."/>
            <person name="Liu Y."/>
            <person name="Wu K."/>
            <person name="Chen J."/>
            <person name="Lirakis M."/>
            <person name="Topalis P."/>
            <person name="Van Leeuwen T."/>
            <person name="Hall A.B."/>
            <person name="Jiang X."/>
            <person name="Thorpe C."/>
            <person name="Mueller R.L."/>
            <person name="Sun C."/>
            <person name="Waterhouse R.M."/>
            <person name="Yan G."/>
            <person name="Tu Z.J."/>
            <person name="Fang X."/>
            <person name="James A.A."/>
        </authorList>
    </citation>
    <scope>NUCLEOTIDE SEQUENCE [LARGE SCALE GENOMIC DNA]</scope>
    <source>
        <strain evidence="2">Foshan</strain>
    </source>
</reference>
<accession>A0ABM1YCW3</accession>
<dbReference type="PANTHER" id="PTHR21398">
    <property type="entry name" value="AGAP007094-PA"/>
    <property type="match status" value="1"/>
</dbReference>
<dbReference type="RefSeq" id="XP_019565379.2">
    <property type="nucleotide sequence ID" value="XM_019709834.3"/>
</dbReference>
<sequence>MRRENSLSSDSGAVSYSLPKMDFLFKLITFSVCFHVVISEVSGSFPEKNQTSAVEEGRYLLFPSLSTMQLSICTSSGTPFFVPKKKYPFRRLGVNIGFQVNYNLPYRLKDFYSFPTWARSMVDIVKGRYMPTEVVTARAARKRRSSRHLSAGDVYTAIDEVLQLAGYDKDCVVKSVCELSHSPFHNVEDDFYAEILHFLLTPSEHQAFGEHERKMKLKYELAEKYGRMGADCSLMYPTCRKSFLTDISGFLDDNKLESIR</sequence>
<protein>
    <recommendedName>
        <fullName evidence="3">Secreted protein</fullName>
    </recommendedName>
</protein>
<evidence type="ECO:0008006" key="3">
    <source>
        <dbReference type="Google" id="ProtNLM"/>
    </source>
</evidence>
<organism evidence="1 2">
    <name type="scientific">Aedes albopictus</name>
    <name type="common">Asian tiger mosquito</name>
    <name type="synonym">Stegomyia albopicta</name>
    <dbReference type="NCBI Taxonomy" id="7160"/>
    <lineage>
        <taxon>Eukaryota</taxon>
        <taxon>Metazoa</taxon>
        <taxon>Ecdysozoa</taxon>
        <taxon>Arthropoda</taxon>
        <taxon>Hexapoda</taxon>
        <taxon>Insecta</taxon>
        <taxon>Pterygota</taxon>
        <taxon>Neoptera</taxon>
        <taxon>Endopterygota</taxon>
        <taxon>Diptera</taxon>
        <taxon>Nematocera</taxon>
        <taxon>Culicoidea</taxon>
        <taxon>Culicidae</taxon>
        <taxon>Culicinae</taxon>
        <taxon>Aedini</taxon>
        <taxon>Aedes</taxon>
        <taxon>Stegomyia</taxon>
    </lineage>
</organism>
<name>A0ABM1YCW3_AEDAL</name>
<evidence type="ECO:0000313" key="2">
    <source>
        <dbReference type="Proteomes" id="UP000069940"/>
    </source>
</evidence>
<dbReference type="Proteomes" id="UP000069940">
    <property type="component" value="Unassembled WGS sequence"/>
</dbReference>
<dbReference type="InterPro" id="IPR006631">
    <property type="entry name" value="DM4_12"/>
</dbReference>